<comment type="caution">
    <text evidence="1">The sequence shown here is derived from an EMBL/GenBank/DDBJ whole genome shotgun (WGS) entry which is preliminary data.</text>
</comment>
<name>A0ABX5LNF1_9BACT</name>
<accession>A0ABX5LNF1</accession>
<evidence type="ECO:0000313" key="2">
    <source>
        <dbReference type="Proteomes" id="UP000245523"/>
    </source>
</evidence>
<reference evidence="1 2" key="1">
    <citation type="submission" date="2018-05" db="EMBL/GenBank/DDBJ databases">
        <title>Animal gut microbial communities from fecal samples from Wisconsin, USA.</title>
        <authorList>
            <person name="Neumann A."/>
        </authorList>
    </citation>
    <scope>NUCLEOTIDE SEQUENCE [LARGE SCALE GENOMIC DNA]</scope>
    <source>
        <strain evidence="1 2">UWS4</strain>
    </source>
</reference>
<dbReference type="EMBL" id="QGHD01000002">
    <property type="protein sequence ID" value="PWL03837.1"/>
    <property type="molecule type" value="Genomic_DNA"/>
</dbReference>
<gene>
    <name evidence="1" type="ORF">B0H50_1028</name>
</gene>
<dbReference type="RefSeq" id="WP_106197648.1">
    <property type="nucleotide sequence ID" value="NZ_QGHD01000002.1"/>
</dbReference>
<proteinExistence type="predicted"/>
<evidence type="ECO:0000313" key="1">
    <source>
        <dbReference type="EMBL" id="PWL03837.1"/>
    </source>
</evidence>
<organism evidence="1 2">
    <name type="scientific">Hallerella porci</name>
    <dbReference type="NCBI Taxonomy" id="1945871"/>
    <lineage>
        <taxon>Bacteria</taxon>
        <taxon>Pseudomonadati</taxon>
        <taxon>Fibrobacterota</taxon>
        <taxon>Fibrobacteria</taxon>
        <taxon>Fibrobacterales</taxon>
        <taxon>Fibrobacteraceae</taxon>
        <taxon>Hallerella</taxon>
    </lineage>
</organism>
<sequence>MALAISTVPILTEDAAENFVNQSNYNSKHLAGSEYSAQKEAWCLSIIKNSRIDQEKRKNAK</sequence>
<dbReference type="Proteomes" id="UP000245523">
    <property type="component" value="Unassembled WGS sequence"/>
</dbReference>
<keyword evidence="2" id="KW-1185">Reference proteome</keyword>
<protein>
    <submittedName>
        <fullName evidence="1">Uncharacterized protein</fullName>
    </submittedName>
</protein>